<dbReference type="Proteomes" id="UP000600026">
    <property type="component" value="Unassembled WGS sequence"/>
</dbReference>
<keyword evidence="3" id="KW-1185">Reference proteome</keyword>
<accession>A0A919GRU6</accession>
<protein>
    <submittedName>
        <fullName evidence="2">Uncharacterized protein</fullName>
    </submittedName>
</protein>
<name>A0A919GRU6_9ACTN</name>
<sequence>MKPSTGPGPTGVYVTPDTGRSMRRGRWVCAFAGLALAVPLAAVAQPAMAVPAADSAPYTCHAEPG</sequence>
<gene>
    <name evidence="2" type="ORF">Sxan_01010</name>
</gene>
<keyword evidence="1" id="KW-0732">Signal</keyword>
<dbReference type="AlphaFoldDB" id="A0A919GRU6"/>
<comment type="caution">
    <text evidence="2">The sequence shown here is derived from an EMBL/GenBank/DDBJ whole genome shotgun (WGS) entry which is preliminary data.</text>
</comment>
<organism evidence="2 3">
    <name type="scientific">Streptomyces xanthophaeus</name>
    <dbReference type="NCBI Taxonomy" id="67385"/>
    <lineage>
        <taxon>Bacteria</taxon>
        <taxon>Bacillati</taxon>
        <taxon>Actinomycetota</taxon>
        <taxon>Actinomycetes</taxon>
        <taxon>Kitasatosporales</taxon>
        <taxon>Streptomycetaceae</taxon>
        <taxon>Streptomyces</taxon>
    </lineage>
</organism>
<evidence type="ECO:0000313" key="2">
    <source>
        <dbReference type="EMBL" id="GHI82737.1"/>
    </source>
</evidence>
<dbReference type="EMBL" id="BNEE01000002">
    <property type="protein sequence ID" value="GHI82737.1"/>
    <property type="molecule type" value="Genomic_DNA"/>
</dbReference>
<evidence type="ECO:0000256" key="1">
    <source>
        <dbReference type="SAM" id="SignalP"/>
    </source>
</evidence>
<feature type="signal peptide" evidence="1">
    <location>
        <begin position="1"/>
        <end position="49"/>
    </location>
</feature>
<proteinExistence type="predicted"/>
<feature type="chain" id="PRO_5037893517" evidence="1">
    <location>
        <begin position="50"/>
        <end position="65"/>
    </location>
</feature>
<reference evidence="2" key="1">
    <citation type="submission" date="2020-09" db="EMBL/GenBank/DDBJ databases">
        <title>Whole genome shotgun sequence of Streptomyces xanthophaeus NBRC 12829.</title>
        <authorList>
            <person name="Komaki H."/>
            <person name="Tamura T."/>
        </authorList>
    </citation>
    <scope>NUCLEOTIDE SEQUENCE</scope>
    <source>
        <strain evidence="2">NBRC 12829</strain>
    </source>
</reference>
<evidence type="ECO:0000313" key="3">
    <source>
        <dbReference type="Proteomes" id="UP000600026"/>
    </source>
</evidence>